<gene>
    <name evidence="2" type="ORF">D3871_13000</name>
</gene>
<dbReference type="InterPro" id="IPR000073">
    <property type="entry name" value="AB_hydrolase_1"/>
</dbReference>
<reference evidence="3" key="1">
    <citation type="submission" date="2018-09" db="EMBL/GenBank/DDBJ databases">
        <authorList>
            <person name="Zhu H."/>
        </authorList>
    </citation>
    <scope>NUCLEOTIDE SEQUENCE [LARGE SCALE GENOMIC DNA]</scope>
    <source>
        <strain evidence="3">K1R23-30</strain>
    </source>
</reference>
<dbReference type="Pfam" id="PF00561">
    <property type="entry name" value="Abhydrolase_1"/>
    <property type="match status" value="1"/>
</dbReference>
<organism evidence="2 3">
    <name type="scientific">Noviherbaspirillum saxi</name>
    <dbReference type="NCBI Taxonomy" id="2320863"/>
    <lineage>
        <taxon>Bacteria</taxon>
        <taxon>Pseudomonadati</taxon>
        <taxon>Pseudomonadota</taxon>
        <taxon>Betaproteobacteria</taxon>
        <taxon>Burkholderiales</taxon>
        <taxon>Oxalobacteraceae</taxon>
        <taxon>Noviherbaspirillum</taxon>
    </lineage>
</organism>
<accession>A0A3A3FTG0</accession>
<dbReference type="PRINTS" id="PR00111">
    <property type="entry name" value="ABHYDROLASE"/>
</dbReference>
<name>A0A3A3FTG0_9BURK</name>
<proteinExistence type="predicted"/>
<dbReference type="Gene3D" id="3.40.50.1820">
    <property type="entry name" value="alpha/beta hydrolase"/>
    <property type="match status" value="1"/>
</dbReference>
<evidence type="ECO:0000313" key="2">
    <source>
        <dbReference type="EMBL" id="RJF99336.1"/>
    </source>
</evidence>
<keyword evidence="3" id="KW-1185">Reference proteome</keyword>
<dbReference type="PRINTS" id="PR00412">
    <property type="entry name" value="EPOXHYDRLASE"/>
</dbReference>
<dbReference type="OrthoDB" id="9773293at2"/>
<dbReference type="SUPFAM" id="SSF53474">
    <property type="entry name" value="alpha/beta-Hydrolases"/>
    <property type="match status" value="1"/>
</dbReference>
<evidence type="ECO:0000313" key="3">
    <source>
        <dbReference type="Proteomes" id="UP000265955"/>
    </source>
</evidence>
<dbReference type="PANTHER" id="PTHR43798">
    <property type="entry name" value="MONOACYLGLYCEROL LIPASE"/>
    <property type="match status" value="1"/>
</dbReference>
<keyword evidence="2" id="KW-0378">Hydrolase</keyword>
<feature type="domain" description="AB hydrolase-1" evidence="1">
    <location>
        <begin position="70"/>
        <end position="312"/>
    </location>
</feature>
<dbReference type="EMBL" id="QYUO01000001">
    <property type="protein sequence ID" value="RJF99336.1"/>
    <property type="molecule type" value="Genomic_DNA"/>
</dbReference>
<dbReference type="RefSeq" id="WP_119769276.1">
    <property type="nucleotide sequence ID" value="NZ_QYUO01000001.1"/>
</dbReference>
<dbReference type="GO" id="GO:0016787">
    <property type="term" value="F:hydrolase activity"/>
    <property type="evidence" value="ECO:0007669"/>
    <property type="project" value="UniProtKB-KW"/>
</dbReference>
<comment type="caution">
    <text evidence="2">The sequence shown here is derived from an EMBL/GenBank/DDBJ whole genome shotgun (WGS) entry which is preliminary data.</text>
</comment>
<dbReference type="InterPro" id="IPR000639">
    <property type="entry name" value="Epox_hydrolase-like"/>
</dbReference>
<dbReference type="InterPro" id="IPR050266">
    <property type="entry name" value="AB_hydrolase_sf"/>
</dbReference>
<evidence type="ECO:0000259" key="1">
    <source>
        <dbReference type="Pfam" id="PF00561"/>
    </source>
</evidence>
<sequence>MHHSIQHTIGAPSTGRRNTWLIAGAAALAASAFFVRQRTRQAELENPPIGEFLQIDGVRLHYVDRGQGQPVVLLHGNGSMIQDFETSGLIDLASKNYRVITFDRPGYGYSERPRTTLWTPQAQARLLHRALLQLGIENPVIVGHSWGTLVALSLALEQPDYVKGLVLLSGYYYPTARMDVPLASPPAIPVIGDLMRFTISPLLGRAIWPAIMLHRIFGPAPVPERFKADYPVWMALRPSQLRASAAEAVLMIPAAYSLRDRYHELTMPVVIMAGDSDRHVDTHGQSEQLHGELPHSTLHITTEAGHMVHHLAPEEVMAAIDQAATAVGAELRGQGTHVFPAPAQLN</sequence>
<dbReference type="InterPro" id="IPR029058">
    <property type="entry name" value="AB_hydrolase_fold"/>
</dbReference>
<protein>
    <submittedName>
        <fullName evidence="2">Alpha/beta hydrolase</fullName>
    </submittedName>
</protein>
<dbReference type="Proteomes" id="UP000265955">
    <property type="component" value="Unassembled WGS sequence"/>
</dbReference>
<dbReference type="AlphaFoldDB" id="A0A3A3FTG0"/>